<sequence length="207" mass="24137">MPATLPSHSRDQLPSVPSNTEPIDLHTGRLETVVKRMSEQAARYEVQMRDLEAKLSENLSNYRAIDGLMQEAVTGVKKTSNRADRALNTQVPHINRELETSMQALNDLADVLPTIRDQVRDIQGFYDTGKTKAEHLEMDLTWLNKDFYERWRCIIFDESPVSWRWKAIMRCLFTISFLICTWLFWLLLAGAYKAHRHRLVWGERLMS</sequence>
<protein>
    <submittedName>
        <fullName evidence="1">Uncharacterized protein</fullName>
    </submittedName>
</protein>
<dbReference type="Proteomes" id="UP000308600">
    <property type="component" value="Unassembled WGS sequence"/>
</dbReference>
<accession>A0ACD3B9V4</accession>
<evidence type="ECO:0000313" key="1">
    <source>
        <dbReference type="EMBL" id="TFK73777.1"/>
    </source>
</evidence>
<keyword evidence="2" id="KW-1185">Reference proteome</keyword>
<proteinExistence type="predicted"/>
<name>A0ACD3B9V4_9AGAR</name>
<gene>
    <name evidence="1" type="ORF">BDN72DRAFT_790450</name>
</gene>
<reference evidence="1 2" key="1">
    <citation type="journal article" date="2019" name="Nat. Ecol. Evol.">
        <title>Megaphylogeny resolves global patterns of mushroom evolution.</title>
        <authorList>
            <person name="Varga T."/>
            <person name="Krizsan K."/>
            <person name="Foldi C."/>
            <person name="Dima B."/>
            <person name="Sanchez-Garcia M."/>
            <person name="Sanchez-Ramirez S."/>
            <person name="Szollosi G.J."/>
            <person name="Szarkandi J.G."/>
            <person name="Papp V."/>
            <person name="Albert L."/>
            <person name="Andreopoulos W."/>
            <person name="Angelini C."/>
            <person name="Antonin V."/>
            <person name="Barry K.W."/>
            <person name="Bougher N.L."/>
            <person name="Buchanan P."/>
            <person name="Buyck B."/>
            <person name="Bense V."/>
            <person name="Catcheside P."/>
            <person name="Chovatia M."/>
            <person name="Cooper J."/>
            <person name="Damon W."/>
            <person name="Desjardin D."/>
            <person name="Finy P."/>
            <person name="Geml J."/>
            <person name="Haridas S."/>
            <person name="Hughes K."/>
            <person name="Justo A."/>
            <person name="Karasinski D."/>
            <person name="Kautmanova I."/>
            <person name="Kiss B."/>
            <person name="Kocsube S."/>
            <person name="Kotiranta H."/>
            <person name="LaButti K.M."/>
            <person name="Lechner B.E."/>
            <person name="Liimatainen K."/>
            <person name="Lipzen A."/>
            <person name="Lukacs Z."/>
            <person name="Mihaltcheva S."/>
            <person name="Morgado L.N."/>
            <person name="Niskanen T."/>
            <person name="Noordeloos M.E."/>
            <person name="Ohm R.A."/>
            <person name="Ortiz-Santana B."/>
            <person name="Ovrebo C."/>
            <person name="Racz N."/>
            <person name="Riley R."/>
            <person name="Savchenko A."/>
            <person name="Shiryaev A."/>
            <person name="Soop K."/>
            <person name="Spirin V."/>
            <person name="Szebenyi C."/>
            <person name="Tomsovsky M."/>
            <person name="Tulloss R.E."/>
            <person name="Uehling J."/>
            <person name="Grigoriev I.V."/>
            <person name="Vagvolgyi C."/>
            <person name="Papp T."/>
            <person name="Martin F.M."/>
            <person name="Miettinen O."/>
            <person name="Hibbett D.S."/>
            <person name="Nagy L.G."/>
        </authorList>
    </citation>
    <scope>NUCLEOTIDE SEQUENCE [LARGE SCALE GENOMIC DNA]</scope>
    <source>
        <strain evidence="1 2">NL-1719</strain>
    </source>
</reference>
<organism evidence="1 2">
    <name type="scientific">Pluteus cervinus</name>
    <dbReference type="NCBI Taxonomy" id="181527"/>
    <lineage>
        <taxon>Eukaryota</taxon>
        <taxon>Fungi</taxon>
        <taxon>Dikarya</taxon>
        <taxon>Basidiomycota</taxon>
        <taxon>Agaricomycotina</taxon>
        <taxon>Agaricomycetes</taxon>
        <taxon>Agaricomycetidae</taxon>
        <taxon>Agaricales</taxon>
        <taxon>Pluteineae</taxon>
        <taxon>Pluteaceae</taxon>
        <taxon>Pluteus</taxon>
    </lineage>
</organism>
<dbReference type="EMBL" id="ML208273">
    <property type="protein sequence ID" value="TFK73777.1"/>
    <property type="molecule type" value="Genomic_DNA"/>
</dbReference>
<evidence type="ECO:0000313" key="2">
    <source>
        <dbReference type="Proteomes" id="UP000308600"/>
    </source>
</evidence>